<protein>
    <submittedName>
        <fullName evidence="1">Uncharacterized protein</fullName>
    </submittedName>
</protein>
<evidence type="ECO:0000313" key="2">
    <source>
        <dbReference type="Proteomes" id="UP001055453"/>
    </source>
</evidence>
<dbReference type="Proteomes" id="UP001055453">
    <property type="component" value="Chromosome"/>
</dbReference>
<evidence type="ECO:0000313" key="1">
    <source>
        <dbReference type="EMBL" id="BDI17356.1"/>
    </source>
</evidence>
<reference evidence="1" key="1">
    <citation type="submission" date="2022-04" db="EMBL/GenBank/DDBJ databases">
        <title>Complete genome sequence of a cyanobacterium, Nostoc sp. SO-36, isolated in Antarctica.</title>
        <authorList>
            <person name="Kanesaki Y."/>
            <person name="Effendi D."/>
            <person name="Sakamoto T."/>
            <person name="Ohtani S."/>
            <person name="Awai K."/>
        </authorList>
    </citation>
    <scope>NUCLEOTIDE SEQUENCE</scope>
    <source>
        <strain evidence="1">SO-36</strain>
    </source>
</reference>
<name>A0ABN6Q2D1_NOSCO</name>
<gene>
    <name evidence="1" type="ORF">ANSO36C_31580</name>
</gene>
<proteinExistence type="predicted"/>
<sequence length="424" mass="46106">MYVMEMCPKLTVSECQSSDWVVGFDVNGDGRFSDPITLLDDTVAFDVNGDAIVDSLDKEKDIKAYQLGQAIIAAYGSNVAGADNILTNNNTTTELDWTTKFPTSTDKSIRDRLGSGDTGDKQALVAADRRYPRRVAFARDNANNLVQVSSSPEIYKPMGVNCPLDTTGTTYANNGCAYATSSLVEGTHYGKKGSSALWFRTTTSTSNPSNNASYGNSESLFYYSPIDANADGIPDLNGQPLLVPVLQIHDANNTSSIRGDGSTQTEFRDRWIQQPNADTIYNATFVLGNSPSRSDETSAGFQNFVRFSENWNNRTAKISGSFIQLKRSSFATGPISPIFAAKSSTNASTTVNDTTANLSLFDYALDTYPSPNGSGLLPFYNAPTNRSWGFDVGLLSEQPDLFAQRFTLPPAGRPNEYFREVGSR</sequence>
<accession>A0ABN6Q2D1</accession>
<dbReference type="EMBL" id="AP025732">
    <property type="protein sequence ID" value="BDI17356.1"/>
    <property type="molecule type" value="Genomic_DNA"/>
</dbReference>
<organism evidence="1 2">
    <name type="scientific">Nostoc cf. commune SO-36</name>
    <dbReference type="NCBI Taxonomy" id="449208"/>
    <lineage>
        <taxon>Bacteria</taxon>
        <taxon>Bacillati</taxon>
        <taxon>Cyanobacteriota</taxon>
        <taxon>Cyanophyceae</taxon>
        <taxon>Nostocales</taxon>
        <taxon>Nostocaceae</taxon>
        <taxon>Nostoc</taxon>
    </lineage>
</organism>
<keyword evidence="2" id="KW-1185">Reference proteome</keyword>